<dbReference type="SUPFAM" id="SSF53850">
    <property type="entry name" value="Periplasmic binding protein-like II"/>
    <property type="match status" value="1"/>
</dbReference>
<reference evidence="8 9" key="1">
    <citation type="journal article" date="2010" name="Stand. Genomic Sci.">
        <title>Complete genome sequence of Aminobacterium colombiense type strain (ALA-1).</title>
        <authorList>
            <person name="Chertkov O."/>
            <person name="Sikorski J."/>
            <person name="Brambilla E."/>
            <person name="Lapidus A."/>
            <person name="Copeland A."/>
            <person name="Glavina Del Rio T."/>
            <person name="Nolan M."/>
            <person name="Lucas S."/>
            <person name="Tice H."/>
            <person name="Cheng J.F."/>
            <person name="Han C."/>
            <person name="Detter J.C."/>
            <person name="Bruce D."/>
            <person name="Tapia R."/>
            <person name="Goodwin L."/>
            <person name="Pitluck S."/>
            <person name="Liolios K."/>
            <person name="Ivanova N."/>
            <person name="Mavromatis K."/>
            <person name="Ovchinnikova G."/>
            <person name="Pati A."/>
            <person name="Chen A."/>
            <person name="Palaniappan K."/>
            <person name="Land M."/>
            <person name="Hauser L."/>
            <person name="Chang Y.J."/>
            <person name="Jeffries C.D."/>
            <person name="Spring S."/>
            <person name="Rohde M."/>
            <person name="Goker M."/>
            <person name="Bristow J."/>
            <person name="Eisen J.A."/>
            <person name="Markowitz V."/>
            <person name="Hugenholtz P."/>
            <person name="Kyrpides N.C."/>
            <person name="Klenk H.P."/>
        </authorList>
    </citation>
    <scope>NUCLEOTIDE SEQUENCE [LARGE SCALE GENOMIC DNA]</scope>
    <source>
        <strain evidence="9">DSM 12261 / ALA-1</strain>
    </source>
</reference>
<dbReference type="PANTHER" id="PTHR30429:SF0">
    <property type="entry name" value="METHIONINE-BINDING LIPOPROTEIN METQ"/>
    <property type="match status" value="1"/>
</dbReference>
<dbReference type="EMBL" id="CP001997">
    <property type="protein sequence ID" value="ADE57785.1"/>
    <property type="molecule type" value="Genomic_DNA"/>
</dbReference>
<dbReference type="STRING" id="572547.Amico_1669"/>
<dbReference type="PIRSF" id="PIRSF002854">
    <property type="entry name" value="MetQ"/>
    <property type="match status" value="1"/>
</dbReference>
<keyword evidence="5 6" id="KW-0449">Lipoprotein</keyword>
<evidence type="ECO:0000256" key="4">
    <source>
        <dbReference type="ARBA" id="ARBA00023139"/>
    </source>
</evidence>
<evidence type="ECO:0000256" key="2">
    <source>
        <dbReference type="ARBA" id="ARBA00022729"/>
    </source>
</evidence>
<keyword evidence="4" id="KW-0564">Palmitate</keyword>
<evidence type="ECO:0000256" key="7">
    <source>
        <dbReference type="SAM" id="SignalP"/>
    </source>
</evidence>
<dbReference type="eggNOG" id="COG1464">
    <property type="taxonomic scope" value="Bacteria"/>
</dbReference>
<dbReference type="CDD" id="cd13597">
    <property type="entry name" value="PBP2_lipoprotein_Tp32"/>
    <property type="match status" value="1"/>
</dbReference>
<dbReference type="Proteomes" id="UP000002366">
    <property type="component" value="Chromosome"/>
</dbReference>
<organism evidence="8 9">
    <name type="scientific">Aminobacterium colombiense (strain DSM 12261 / ALA-1)</name>
    <dbReference type="NCBI Taxonomy" id="572547"/>
    <lineage>
        <taxon>Bacteria</taxon>
        <taxon>Thermotogati</taxon>
        <taxon>Synergistota</taxon>
        <taxon>Synergistia</taxon>
        <taxon>Synergistales</taxon>
        <taxon>Aminobacteriaceae</taxon>
        <taxon>Aminobacterium</taxon>
    </lineage>
</organism>
<gene>
    <name evidence="8" type="ordered locus">Amico_1669</name>
</gene>
<evidence type="ECO:0000313" key="8">
    <source>
        <dbReference type="EMBL" id="ADE57785.1"/>
    </source>
</evidence>
<dbReference type="AlphaFoldDB" id="D5EGV3"/>
<keyword evidence="2 7" id="KW-0732">Signal</keyword>
<evidence type="ECO:0000256" key="3">
    <source>
        <dbReference type="ARBA" id="ARBA00023136"/>
    </source>
</evidence>
<dbReference type="Pfam" id="PF03180">
    <property type="entry name" value="Lipoprotein_9"/>
    <property type="match status" value="1"/>
</dbReference>
<comment type="similarity">
    <text evidence="6">Belongs to the nlpA lipoprotein family.</text>
</comment>
<feature type="signal peptide" evidence="7">
    <location>
        <begin position="1"/>
        <end position="26"/>
    </location>
</feature>
<evidence type="ECO:0000256" key="6">
    <source>
        <dbReference type="PIRNR" id="PIRNR002854"/>
    </source>
</evidence>
<evidence type="ECO:0000256" key="5">
    <source>
        <dbReference type="ARBA" id="ARBA00023288"/>
    </source>
</evidence>
<dbReference type="PANTHER" id="PTHR30429">
    <property type="entry name" value="D-METHIONINE-BINDING LIPOPROTEIN METQ"/>
    <property type="match status" value="1"/>
</dbReference>
<dbReference type="HOGENOM" id="CLU_067080_0_0_0"/>
<evidence type="ECO:0000256" key="1">
    <source>
        <dbReference type="ARBA" id="ARBA00004635"/>
    </source>
</evidence>
<evidence type="ECO:0000313" key="9">
    <source>
        <dbReference type="Proteomes" id="UP000002366"/>
    </source>
</evidence>
<dbReference type="Gene3D" id="3.40.190.10">
    <property type="entry name" value="Periplasmic binding protein-like II"/>
    <property type="match status" value="2"/>
</dbReference>
<dbReference type="RefSeq" id="WP_013049047.1">
    <property type="nucleotide sequence ID" value="NC_014011.1"/>
</dbReference>
<proteinExistence type="inferred from homology"/>
<keyword evidence="9" id="KW-1185">Reference proteome</keyword>
<feature type="chain" id="PRO_5003070684" description="Lipoprotein" evidence="7">
    <location>
        <begin position="27"/>
        <end position="266"/>
    </location>
</feature>
<dbReference type="OrthoDB" id="9812878at2"/>
<keyword evidence="3" id="KW-0472">Membrane</keyword>
<comment type="subcellular location">
    <subcellularLocation>
        <location evidence="1">Membrane</location>
        <topology evidence="1">Lipid-anchor</topology>
    </subcellularLocation>
</comment>
<sequence length="266" mass="29093">MKRTVGLLLSLTILAIWAAFIPNAAAAEEVIKIGATPVPHAEILKVIKEDIAKEGIKLEIIEFTDYVKPNLALNDKEIDANYYQHLPYLENFNANHRTKLAAIGTVHVEAMGLYSEKVKHIDELKEKSLIAVPSDSVNGGRALLLLQANGLITLSDKAGLEATERDIVENPKKLRFKSIEAAQLPRILPDVDGAVINGNYALEAGFNPTEDAVLLEGSESPYANIVVVHEDSKDDEKFAILMKHLNSEKVAQFILSTYNGGVTPAF</sequence>
<dbReference type="InterPro" id="IPR004872">
    <property type="entry name" value="Lipoprotein_NlpA"/>
</dbReference>
<dbReference type="KEGG" id="aco:Amico_1669"/>
<accession>D5EGV3</accession>
<dbReference type="GO" id="GO:0016020">
    <property type="term" value="C:membrane"/>
    <property type="evidence" value="ECO:0007669"/>
    <property type="project" value="UniProtKB-SubCell"/>
</dbReference>
<name>D5EGV3_AMICL</name>
<protein>
    <recommendedName>
        <fullName evidence="6">Lipoprotein</fullName>
    </recommendedName>
</protein>